<evidence type="ECO:0000256" key="1">
    <source>
        <dbReference type="ARBA" id="ARBA00004651"/>
    </source>
</evidence>
<evidence type="ECO:0000256" key="4">
    <source>
        <dbReference type="ARBA" id="ARBA00022989"/>
    </source>
</evidence>
<feature type="transmembrane region" description="Helical" evidence="7">
    <location>
        <begin position="290"/>
        <end position="312"/>
    </location>
</feature>
<sequence length="393" mass="39794">MSGYRDARDVAGFEADGAAVASAPHPQRETDGAGPGGPAVGASAPARHDEGPRTLVASLLATVTRLAGLRWLRTTVTVGILLAAAVFVGHGIVEQRDELGAALGALHPGLLAAAFVPVVLGVVVTALSWRAPLVALAGPVSARDAVRLFAAGAIGKYVPGVMWSVVLQAQLAAGLGIRAAQITAAFGVYLAVSVATGAGVALPVAAARWEDEWLVFGAVACAVLVLLLTPWLLRLATRLATSVPAVRARLAPVPLAPLRRSVWLCVLSWLVTGAHVWVLAVGLGADPAAAVLPSVGGFALAMVAGSLAFLVPDGLGVREGVLVLMLSTCLPVPAAVVVATISRLLLALADVTLFAHSSWSGRRRARRTPSPVVAVPSAGRVPPSISSSGSDAS</sequence>
<evidence type="ECO:0008006" key="10">
    <source>
        <dbReference type="Google" id="ProtNLM"/>
    </source>
</evidence>
<comment type="caution">
    <text evidence="8">The sequence shown here is derived from an EMBL/GenBank/DDBJ whole genome shotgun (WGS) entry which is preliminary data.</text>
</comment>
<keyword evidence="4 7" id="KW-1133">Transmembrane helix</keyword>
<feature type="compositionally biased region" description="Low complexity" evidence="6">
    <location>
        <begin position="384"/>
        <end position="393"/>
    </location>
</feature>
<dbReference type="InterPro" id="IPR022791">
    <property type="entry name" value="L-PG_synthase/AglD"/>
</dbReference>
<keyword evidence="9" id="KW-1185">Reference proteome</keyword>
<feature type="transmembrane region" description="Helical" evidence="7">
    <location>
        <begin position="71"/>
        <end position="93"/>
    </location>
</feature>
<evidence type="ECO:0000256" key="7">
    <source>
        <dbReference type="SAM" id="Phobius"/>
    </source>
</evidence>
<dbReference type="EMBL" id="AUBJ02000001">
    <property type="protein sequence ID" value="MCP2329798.1"/>
    <property type="molecule type" value="Genomic_DNA"/>
</dbReference>
<evidence type="ECO:0000256" key="3">
    <source>
        <dbReference type="ARBA" id="ARBA00022692"/>
    </source>
</evidence>
<reference evidence="8 9" key="1">
    <citation type="submission" date="2022-06" db="EMBL/GenBank/DDBJ databases">
        <title>Genomic Encyclopedia of Type Strains, Phase I: the one thousand microbial genomes (KMG-I) project.</title>
        <authorList>
            <person name="Kyrpides N."/>
        </authorList>
    </citation>
    <scope>NUCLEOTIDE SEQUENCE [LARGE SCALE GENOMIC DNA]</scope>
    <source>
        <strain evidence="8 9">DSM 43889</strain>
    </source>
</reference>
<evidence type="ECO:0000256" key="5">
    <source>
        <dbReference type="ARBA" id="ARBA00023136"/>
    </source>
</evidence>
<dbReference type="Proteomes" id="UP000791080">
    <property type="component" value="Unassembled WGS sequence"/>
</dbReference>
<dbReference type="Pfam" id="PF03706">
    <property type="entry name" value="LPG_synthase_TM"/>
    <property type="match status" value="1"/>
</dbReference>
<feature type="region of interest" description="Disordered" evidence="6">
    <location>
        <begin position="372"/>
        <end position="393"/>
    </location>
</feature>
<feature type="transmembrane region" description="Helical" evidence="7">
    <location>
        <begin position="261"/>
        <end position="283"/>
    </location>
</feature>
<evidence type="ECO:0000313" key="9">
    <source>
        <dbReference type="Proteomes" id="UP000791080"/>
    </source>
</evidence>
<protein>
    <recommendedName>
        <fullName evidence="10">Integral membrane protein</fullName>
    </recommendedName>
</protein>
<name>A0ABT1JBB9_ACTCY</name>
<dbReference type="RefSeq" id="WP_051313906.1">
    <property type="nucleotide sequence ID" value="NZ_AUBJ02000001.1"/>
</dbReference>
<evidence type="ECO:0000256" key="6">
    <source>
        <dbReference type="SAM" id="MobiDB-lite"/>
    </source>
</evidence>
<accession>A0ABT1JBB9</accession>
<feature type="transmembrane region" description="Helical" evidence="7">
    <location>
        <begin position="105"/>
        <end position="127"/>
    </location>
</feature>
<keyword evidence="5 7" id="KW-0472">Membrane</keyword>
<keyword evidence="3 7" id="KW-0812">Transmembrane</keyword>
<proteinExistence type="predicted"/>
<gene>
    <name evidence="8" type="ORF">G443_000068</name>
</gene>
<organism evidence="8 9">
    <name type="scientific">Actinoalloteichus caeruleus DSM 43889</name>
    <dbReference type="NCBI Taxonomy" id="1120930"/>
    <lineage>
        <taxon>Bacteria</taxon>
        <taxon>Bacillati</taxon>
        <taxon>Actinomycetota</taxon>
        <taxon>Actinomycetes</taxon>
        <taxon>Pseudonocardiales</taxon>
        <taxon>Pseudonocardiaceae</taxon>
        <taxon>Actinoalloteichus</taxon>
        <taxon>Actinoalloteichus cyanogriseus</taxon>
    </lineage>
</organism>
<keyword evidence="2" id="KW-1003">Cell membrane</keyword>
<evidence type="ECO:0000313" key="8">
    <source>
        <dbReference type="EMBL" id="MCP2329798.1"/>
    </source>
</evidence>
<feature type="transmembrane region" description="Helical" evidence="7">
    <location>
        <begin position="213"/>
        <end position="233"/>
    </location>
</feature>
<feature type="region of interest" description="Disordered" evidence="6">
    <location>
        <begin position="18"/>
        <end position="49"/>
    </location>
</feature>
<evidence type="ECO:0000256" key="2">
    <source>
        <dbReference type="ARBA" id="ARBA00022475"/>
    </source>
</evidence>
<feature type="transmembrane region" description="Helical" evidence="7">
    <location>
        <begin position="148"/>
        <end position="166"/>
    </location>
</feature>
<comment type="subcellular location">
    <subcellularLocation>
        <location evidence="1">Cell membrane</location>
        <topology evidence="1">Multi-pass membrane protein</topology>
    </subcellularLocation>
</comment>
<feature type="transmembrane region" description="Helical" evidence="7">
    <location>
        <begin position="186"/>
        <end position="206"/>
    </location>
</feature>